<accession>A0ABW8U6Y4</accession>
<sequence length="446" mass="49937">MIKPPFYYSVAICLAMPLYRYMVYKKSHRLSSHEREIDERFGKAYLPIPTTKSRTDNASYVPTSPPHRKGLIWCHAVSLGELNTAYPLLTILLNQGFDLWITSTTQTGFDRVATLFQDEMGVRVNHSFVPVDSPKVFKRFLAHVQPMMAVFIETELWANMLYELRRQGILAVLVNARLTEKSFLGYARFGRLSRSMMANLTAIIAQDDASVERFIGLGADANKVHVANSLKWASVVRLSKDNERLLAQVRAWDFGNRPIWLAASTHEGEENFMLEAQHILRQSDQNPLLILVPRHPERFESVASLCQASGLTTHRRSKNEQIDTSTQVYLADSMGELLAWYAMCDVAVVAGSFVDVGGHNPIEPASFAKPVVMGKFVKNCELLVQQLSSVNALVQADSSPDAIAQTVRSWLFDDKLAKQAGEQGAAVVAKKQKAAQVQAEYLLSYL</sequence>
<reference evidence="12 13" key="1">
    <citation type="submission" date="2024-11" db="EMBL/GenBank/DDBJ databases">
        <title>First Report of Moraxella oculi in Brazil in an Infectious Bovine Keratoconjunctivitis Outbreak.</title>
        <authorList>
            <person name="Carvalho C.V."/>
            <person name="Domingues R."/>
            <person name="Coutinho C."/>
            <person name="Honorio N.T.B.S."/>
            <person name="Faza D.R.L.R."/>
            <person name="Carvalho W.A."/>
            <person name="Machado A.B.F."/>
            <person name="Martins M.F."/>
            <person name="Gaspar E.B."/>
        </authorList>
    </citation>
    <scope>NUCLEOTIDE SEQUENCE [LARGE SCALE GENOMIC DNA]</scope>
    <source>
        <strain evidence="12 13">2117LE</strain>
    </source>
</reference>
<proteinExistence type="inferred from homology"/>
<dbReference type="InterPro" id="IPR039901">
    <property type="entry name" value="Kdotransferase"/>
</dbReference>
<evidence type="ECO:0000256" key="4">
    <source>
        <dbReference type="ARBA" id="ARBA00019077"/>
    </source>
</evidence>
<dbReference type="RefSeq" id="WP_407068604.1">
    <property type="nucleotide sequence ID" value="NZ_JBJJXE010000002.1"/>
</dbReference>
<evidence type="ECO:0000256" key="2">
    <source>
        <dbReference type="ARBA" id="ARBA00004713"/>
    </source>
</evidence>
<dbReference type="EMBL" id="JBJJXE010000002">
    <property type="protein sequence ID" value="MFL1731804.1"/>
    <property type="molecule type" value="Genomic_DNA"/>
</dbReference>
<keyword evidence="6 9" id="KW-0808">Transferase</keyword>
<evidence type="ECO:0000256" key="8">
    <source>
        <dbReference type="ARBA" id="ARBA00049183"/>
    </source>
</evidence>
<dbReference type="PANTHER" id="PTHR42755:SF1">
    <property type="entry name" value="3-DEOXY-D-MANNO-OCTULOSONIC ACID TRANSFERASE, MITOCHONDRIAL-RELATED"/>
    <property type="match status" value="1"/>
</dbReference>
<keyword evidence="5" id="KW-0997">Cell inner membrane</keyword>
<organism evidence="12 13">
    <name type="scientific">Moraxella oculi</name>
    <dbReference type="NCBI Taxonomy" id="2940516"/>
    <lineage>
        <taxon>Bacteria</taxon>
        <taxon>Pseudomonadati</taxon>
        <taxon>Pseudomonadota</taxon>
        <taxon>Gammaproteobacteria</taxon>
        <taxon>Moraxellales</taxon>
        <taxon>Moraxellaceae</taxon>
        <taxon>Moraxella</taxon>
    </lineage>
</organism>
<dbReference type="InterPro" id="IPR001296">
    <property type="entry name" value="Glyco_trans_1"/>
</dbReference>
<evidence type="ECO:0000259" key="11">
    <source>
        <dbReference type="Pfam" id="PF04413"/>
    </source>
</evidence>
<dbReference type="Gene3D" id="3.40.50.2000">
    <property type="entry name" value="Glycogen Phosphorylase B"/>
    <property type="match status" value="1"/>
</dbReference>
<evidence type="ECO:0000256" key="9">
    <source>
        <dbReference type="RuleBase" id="RU365103"/>
    </source>
</evidence>
<evidence type="ECO:0000256" key="5">
    <source>
        <dbReference type="ARBA" id="ARBA00022519"/>
    </source>
</evidence>
<name>A0ABW8U6Y4_9GAMM</name>
<feature type="domain" description="Glycosyl transferase family 1" evidence="10">
    <location>
        <begin position="314"/>
        <end position="425"/>
    </location>
</feature>
<dbReference type="Pfam" id="PF00534">
    <property type="entry name" value="Glycos_transf_1"/>
    <property type="match status" value="1"/>
</dbReference>
<dbReference type="PANTHER" id="PTHR42755">
    <property type="entry name" value="3-DEOXY-MANNO-OCTULOSONATE CYTIDYLYLTRANSFERASE"/>
    <property type="match status" value="1"/>
</dbReference>
<dbReference type="Proteomes" id="UP001624684">
    <property type="component" value="Unassembled WGS sequence"/>
</dbReference>
<evidence type="ECO:0000256" key="3">
    <source>
        <dbReference type="ARBA" id="ARBA00012621"/>
    </source>
</evidence>
<keyword evidence="5" id="KW-0472">Membrane</keyword>
<evidence type="ECO:0000256" key="6">
    <source>
        <dbReference type="ARBA" id="ARBA00022679"/>
    </source>
</evidence>
<comment type="caution">
    <text evidence="12">The sequence shown here is derived from an EMBL/GenBank/DDBJ whole genome shotgun (WGS) entry which is preliminary data.</text>
</comment>
<evidence type="ECO:0000259" key="10">
    <source>
        <dbReference type="Pfam" id="PF00534"/>
    </source>
</evidence>
<feature type="domain" description="3-deoxy-D-manno-octulosonic-acid transferase N-terminal" evidence="11">
    <location>
        <begin position="62"/>
        <end position="232"/>
    </location>
</feature>
<evidence type="ECO:0000256" key="1">
    <source>
        <dbReference type="ARBA" id="ARBA00004196"/>
    </source>
</evidence>
<evidence type="ECO:0000313" key="13">
    <source>
        <dbReference type="Proteomes" id="UP001624684"/>
    </source>
</evidence>
<dbReference type="InterPro" id="IPR007507">
    <property type="entry name" value="Glycos_transf_N"/>
</dbReference>
<comment type="function">
    <text evidence="9">Involved in lipopolysaccharide (LPS) biosynthesis. Catalyzes the transfer of 3-deoxy-D-manno-octulosonate (Kdo) residue(s) from CMP-Kdo to lipid IV(A), the tetraacyldisaccharide-1,4'-bisphosphate precursor of lipid A.</text>
</comment>
<comment type="catalytic activity">
    <reaction evidence="8 9">
        <text>lipid IVA (E. coli) + CMP-3-deoxy-beta-D-manno-octulosonate = alpha-Kdo-(2-&gt;6)-lipid IVA (E. coli) + CMP + H(+)</text>
        <dbReference type="Rhea" id="RHEA:28066"/>
        <dbReference type="ChEBI" id="CHEBI:15378"/>
        <dbReference type="ChEBI" id="CHEBI:58603"/>
        <dbReference type="ChEBI" id="CHEBI:60364"/>
        <dbReference type="ChEBI" id="CHEBI:60377"/>
        <dbReference type="ChEBI" id="CHEBI:85987"/>
        <dbReference type="EC" id="2.4.99.12"/>
    </reaction>
</comment>
<comment type="subcellular location">
    <subcellularLocation>
        <location evidence="1">Cell envelope</location>
    </subcellularLocation>
    <subcellularLocation>
        <location evidence="9">Cell membrane</location>
    </subcellularLocation>
</comment>
<dbReference type="InterPro" id="IPR038107">
    <property type="entry name" value="Glycos_transf_N_sf"/>
</dbReference>
<dbReference type="EC" id="2.4.99.12" evidence="3 9"/>
<evidence type="ECO:0000256" key="7">
    <source>
        <dbReference type="ARBA" id="ARBA00031445"/>
    </source>
</evidence>
<keyword evidence="9" id="KW-1003">Cell membrane</keyword>
<evidence type="ECO:0000313" key="12">
    <source>
        <dbReference type="EMBL" id="MFL1731804.1"/>
    </source>
</evidence>
<keyword evidence="9" id="KW-0448">Lipopolysaccharide biosynthesis</keyword>
<keyword evidence="13" id="KW-1185">Reference proteome</keyword>
<dbReference type="SUPFAM" id="SSF53756">
    <property type="entry name" value="UDP-Glycosyltransferase/glycogen phosphorylase"/>
    <property type="match status" value="1"/>
</dbReference>
<dbReference type="Pfam" id="PF04413">
    <property type="entry name" value="Glycos_transf_N"/>
    <property type="match status" value="1"/>
</dbReference>
<gene>
    <name evidence="12" type="ORF">ACJHVH_02140</name>
</gene>
<dbReference type="Gene3D" id="3.40.50.11720">
    <property type="entry name" value="3-Deoxy-D-manno-octulosonic-acid transferase, N-terminal domain"/>
    <property type="match status" value="1"/>
</dbReference>
<protein>
    <recommendedName>
        <fullName evidence="4 9">3-deoxy-D-manno-octulosonic acid transferase</fullName>
        <shortName evidence="9">Kdo transferase</shortName>
        <ecNumber evidence="3 9">2.4.99.12</ecNumber>
    </recommendedName>
    <alternativeName>
        <fullName evidence="7 9">Lipid IV(A) 3-deoxy-D-manno-octulosonic acid transferase</fullName>
    </alternativeName>
</protein>
<dbReference type="GO" id="GO:0016740">
    <property type="term" value="F:transferase activity"/>
    <property type="evidence" value="ECO:0007669"/>
    <property type="project" value="UniProtKB-KW"/>
</dbReference>
<comment type="pathway">
    <text evidence="2 9">Bacterial outer membrane biogenesis; LPS core biosynthesis.</text>
</comment>
<comment type="similarity">
    <text evidence="9">Belongs to the glycosyltransferase group 1 family.</text>
</comment>